<reference evidence="1" key="1">
    <citation type="submission" date="2022-11" db="EMBL/GenBank/DDBJ databases">
        <title>Robbsia betulipollinis sp. nov., isolated from pollen of birch (Betula pendula).</title>
        <authorList>
            <person name="Shi H."/>
            <person name="Ambika Manirajan B."/>
            <person name="Ratering S."/>
            <person name="Geissler-Plaum R."/>
            <person name="Schnell S."/>
        </authorList>
    </citation>
    <scope>NUCLEOTIDE SEQUENCE</scope>
    <source>
        <strain evidence="1">Bb-Pol-6</strain>
    </source>
</reference>
<organism evidence="1 2">
    <name type="scientific">Robbsia betulipollinis</name>
    <dbReference type="NCBI Taxonomy" id="2981849"/>
    <lineage>
        <taxon>Bacteria</taxon>
        <taxon>Pseudomonadati</taxon>
        <taxon>Pseudomonadota</taxon>
        <taxon>Betaproteobacteria</taxon>
        <taxon>Burkholderiales</taxon>
        <taxon>Burkholderiaceae</taxon>
        <taxon>Robbsia</taxon>
    </lineage>
</organism>
<evidence type="ECO:0000313" key="2">
    <source>
        <dbReference type="Proteomes" id="UP001082899"/>
    </source>
</evidence>
<dbReference type="RefSeq" id="WP_267849919.1">
    <property type="nucleotide sequence ID" value="NZ_JAPMXC010000020.1"/>
</dbReference>
<accession>A0ABT3ZVT4</accession>
<proteinExistence type="predicted"/>
<evidence type="ECO:0008006" key="3">
    <source>
        <dbReference type="Google" id="ProtNLM"/>
    </source>
</evidence>
<gene>
    <name evidence="1" type="ORF">OVY01_22735</name>
</gene>
<sequence>MLRKRIKTTSDPHLTLAANLLFDGSKPVMEGYEKDGLLSLLVKLDYVDDVVRNLAEADPWAVSQYLLDARTPAMVDALIGLGADVRFDNCGCTFPSLGLPAFYAAAHGYFDVEQRLLEHGADPSSFDGDPTGDGVPLEYAANRNDIATCMALLNRGADAERVKRSAHVWTNSNNEAWSLIKSWEHHVLAKAASDSGVVEGREVRVRVRL</sequence>
<dbReference type="EMBL" id="JAPMXC010000020">
    <property type="protein sequence ID" value="MCY0389958.1"/>
    <property type="molecule type" value="Genomic_DNA"/>
</dbReference>
<evidence type="ECO:0000313" key="1">
    <source>
        <dbReference type="EMBL" id="MCY0389958.1"/>
    </source>
</evidence>
<comment type="caution">
    <text evidence="1">The sequence shown here is derived from an EMBL/GenBank/DDBJ whole genome shotgun (WGS) entry which is preliminary data.</text>
</comment>
<dbReference type="SUPFAM" id="SSF48403">
    <property type="entry name" value="Ankyrin repeat"/>
    <property type="match status" value="1"/>
</dbReference>
<dbReference type="Proteomes" id="UP001082899">
    <property type="component" value="Unassembled WGS sequence"/>
</dbReference>
<keyword evidence="2" id="KW-1185">Reference proteome</keyword>
<dbReference type="InterPro" id="IPR036770">
    <property type="entry name" value="Ankyrin_rpt-contain_sf"/>
</dbReference>
<protein>
    <recommendedName>
        <fullName evidence="3">Ankyrin</fullName>
    </recommendedName>
</protein>
<name>A0ABT3ZVT4_9BURK</name>
<dbReference type="Gene3D" id="1.25.40.20">
    <property type="entry name" value="Ankyrin repeat-containing domain"/>
    <property type="match status" value="1"/>
</dbReference>